<dbReference type="Proteomes" id="UP000027361">
    <property type="component" value="Unassembled WGS sequence"/>
</dbReference>
<dbReference type="Pfam" id="PF03009">
    <property type="entry name" value="GDPD"/>
    <property type="match status" value="1"/>
</dbReference>
<gene>
    <name evidence="3" type="ORF">K437DRAFT_268026</name>
</gene>
<comment type="caution">
    <text evidence="3">The sequence shown here is derived from an EMBL/GenBank/DDBJ whole genome shotgun (WGS) entry which is preliminary data.</text>
</comment>
<evidence type="ECO:0000259" key="2">
    <source>
        <dbReference type="PROSITE" id="PS51704"/>
    </source>
</evidence>
<reference evidence="3 4" key="1">
    <citation type="submission" date="2014-05" db="EMBL/GenBank/DDBJ databases">
        <title>Draft genome sequence of a rare smut relative, Tilletiaria anomala UBC 951.</title>
        <authorList>
            <consortium name="DOE Joint Genome Institute"/>
            <person name="Toome M."/>
            <person name="Kuo A."/>
            <person name="Henrissat B."/>
            <person name="Lipzen A."/>
            <person name="Tritt A."/>
            <person name="Yoshinaga Y."/>
            <person name="Zane M."/>
            <person name="Barry K."/>
            <person name="Grigoriev I.V."/>
            <person name="Spatafora J.W."/>
            <person name="Aimea M.C."/>
        </authorList>
    </citation>
    <scope>NUCLEOTIDE SEQUENCE [LARGE SCALE GENOMIC DNA]</scope>
    <source>
        <strain evidence="3 4">UBC 951</strain>
    </source>
</reference>
<feature type="region of interest" description="Disordered" evidence="1">
    <location>
        <begin position="1"/>
        <end position="71"/>
    </location>
</feature>
<dbReference type="STRING" id="1037660.A0A066VZA2"/>
<proteinExistence type="predicted"/>
<dbReference type="PANTHER" id="PTHR43805:SF1">
    <property type="entry name" value="GP-PDE DOMAIN-CONTAINING PROTEIN"/>
    <property type="match status" value="1"/>
</dbReference>
<dbReference type="GO" id="GO:0008081">
    <property type="term" value="F:phosphoric diester hydrolase activity"/>
    <property type="evidence" value="ECO:0007669"/>
    <property type="project" value="InterPro"/>
</dbReference>
<dbReference type="OrthoDB" id="3028723at2759"/>
<sequence>MLLNISHAARSMPEPSSPSYNRTHTRTAPAADDELDNRHSRTATNGKAPRRNSWHFKDTPPPMPECWGHRGASGAFPENTLASFERAVADGAEGIESG</sequence>
<dbReference type="GO" id="GO:0006629">
    <property type="term" value="P:lipid metabolic process"/>
    <property type="evidence" value="ECO:0007669"/>
    <property type="project" value="InterPro"/>
</dbReference>
<dbReference type="AlphaFoldDB" id="A0A066VZA2"/>
<organism evidence="3 4">
    <name type="scientific">Tilletiaria anomala (strain ATCC 24038 / CBS 436.72 / UBC 951)</name>
    <dbReference type="NCBI Taxonomy" id="1037660"/>
    <lineage>
        <taxon>Eukaryota</taxon>
        <taxon>Fungi</taxon>
        <taxon>Dikarya</taxon>
        <taxon>Basidiomycota</taxon>
        <taxon>Ustilaginomycotina</taxon>
        <taxon>Exobasidiomycetes</taxon>
        <taxon>Georgefischeriales</taxon>
        <taxon>Tilletiariaceae</taxon>
        <taxon>Tilletiaria</taxon>
    </lineage>
</organism>
<keyword evidence="4" id="KW-1185">Reference proteome</keyword>
<dbReference type="Gene3D" id="3.20.20.190">
    <property type="entry name" value="Phosphatidylinositol (PI) phosphodiesterase"/>
    <property type="match status" value="1"/>
</dbReference>
<evidence type="ECO:0000313" key="4">
    <source>
        <dbReference type="Proteomes" id="UP000027361"/>
    </source>
</evidence>
<dbReference type="HOGENOM" id="CLU_2335123_0_0_1"/>
<evidence type="ECO:0000256" key="1">
    <source>
        <dbReference type="SAM" id="MobiDB-lite"/>
    </source>
</evidence>
<dbReference type="SUPFAM" id="SSF51695">
    <property type="entry name" value="PLC-like phosphodiesterases"/>
    <property type="match status" value="1"/>
</dbReference>
<dbReference type="PROSITE" id="PS51704">
    <property type="entry name" value="GP_PDE"/>
    <property type="match status" value="1"/>
</dbReference>
<dbReference type="InterPro" id="IPR030395">
    <property type="entry name" value="GP_PDE_dom"/>
</dbReference>
<dbReference type="RefSeq" id="XP_013243672.1">
    <property type="nucleotide sequence ID" value="XM_013388218.1"/>
</dbReference>
<accession>A0A066VZA2</accession>
<dbReference type="GeneID" id="25265989"/>
<name>A0A066VZA2_TILAU</name>
<dbReference type="InParanoid" id="A0A066VZA2"/>
<dbReference type="PANTHER" id="PTHR43805">
    <property type="entry name" value="GLYCEROPHOSPHORYL DIESTER PHOSPHODIESTERASE"/>
    <property type="match status" value="1"/>
</dbReference>
<feature type="domain" description="GP-PDE" evidence="2">
    <location>
        <begin position="64"/>
        <end position="98"/>
    </location>
</feature>
<dbReference type="EMBL" id="JMSN01000033">
    <property type="protein sequence ID" value="KDN46806.1"/>
    <property type="molecule type" value="Genomic_DNA"/>
</dbReference>
<protein>
    <recommendedName>
        <fullName evidence="2">GP-PDE domain-containing protein</fullName>
    </recommendedName>
</protein>
<dbReference type="InterPro" id="IPR017946">
    <property type="entry name" value="PLC-like_Pdiesterase_TIM-brl"/>
</dbReference>
<evidence type="ECO:0000313" key="3">
    <source>
        <dbReference type="EMBL" id="KDN46806.1"/>
    </source>
</evidence>